<gene>
    <name evidence="2" type="ORF">GDO86_019603</name>
</gene>
<proteinExistence type="predicted"/>
<dbReference type="Proteomes" id="UP000812440">
    <property type="component" value="Unassembled WGS sequence"/>
</dbReference>
<organism evidence="2 3">
    <name type="scientific">Hymenochirus boettgeri</name>
    <name type="common">Congo dwarf clawed frog</name>
    <dbReference type="NCBI Taxonomy" id="247094"/>
    <lineage>
        <taxon>Eukaryota</taxon>
        <taxon>Metazoa</taxon>
        <taxon>Chordata</taxon>
        <taxon>Craniata</taxon>
        <taxon>Vertebrata</taxon>
        <taxon>Euteleostomi</taxon>
        <taxon>Amphibia</taxon>
        <taxon>Batrachia</taxon>
        <taxon>Anura</taxon>
        <taxon>Pipoidea</taxon>
        <taxon>Pipidae</taxon>
        <taxon>Pipinae</taxon>
        <taxon>Hymenochirus</taxon>
    </lineage>
</organism>
<reference evidence="2" key="1">
    <citation type="thesis" date="2020" institute="ProQuest LLC" country="789 East Eisenhower Parkway, Ann Arbor, MI, USA">
        <title>Comparative Genomics and Chromosome Evolution.</title>
        <authorList>
            <person name="Mudd A.B."/>
        </authorList>
    </citation>
    <scope>NUCLEOTIDE SEQUENCE</scope>
    <source>
        <strain evidence="2">Female2</strain>
        <tissue evidence="2">Blood</tissue>
    </source>
</reference>
<name>A0A8T2IH61_9PIPI</name>
<feature type="signal peptide" evidence="1">
    <location>
        <begin position="1"/>
        <end position="16"/>
    </location>
</feature>
<dbReference type="AlphaFoldDB" id="A0A8T2IH61"/>
<sequence length="52" mass="6090">MGRWCTLLIITGSIYSFQPFSCISMYGEEVVYFMNHNRLCLCFSTLLLPQYV</sequence>
<keyword evidence="3" id="KW-1185">Reference proteome</keyword>
<comment type="caution">
    <text evidence="2">The sequence shown here is derived from an EMBL/GenBank/DDBJ whole genome shotgun (WGS) entry which is preliminary data.</text>
</comment>
<protein>
    <submittedName>
        <fullName evidence="2">Uncharacterized protein</fullName>
    </submittedName>
</protein>
<evidence type="ECO:0000313" key="3">
    <source>
        <dbReference type="Proteomes" id="UP000812440"/>
    </source>
</evidence>
<dbReference type="EMBL" id="JAACNH010000442">
    <property type="protein sequence ID" value="KAG8430987.1"/>
    <property type="molecule type" value="Genomic_DNA"/>
</dbReference>
<evidence type="ECO:0000256" key="1">
    <source>
        <dbReference type="SAM" id="SignalP"/>
    </source>
</evidence>
<keyword evidence="1" id="KW-0732">Signal</keyword>
<evidence type="ECO:0000313" key="2">
    <source>
        <dbReference type="EMBL" id="KAG8430987.1"/>
    </source>
</evidence>
<feature type="chain" id="PRO_5035900849" evidence="1">
    <location>
        <begin position="17"/>
        <end position="52"/>
    </location>
</feature>
<accession>A0A8T2IH61</accession>